<accession>A0A7X4LNK5</accession>
<dbReference type="Pfam" id="PF05985">
    <property type="entry name" value="EutC"/>
    <property type="match status" value="1"/>
</dbReference>
<feature type="compositionally biased region" description="Polar residues" evidence="6">
    <location>
        <begin position="271"/>
        <end position="282"/>
    </location>
</feature>
<keyword evidence="3 5" id="KW-0170">Cobalt</keyword>
<evidence type="ECO:0000256" key="6">
    <source>
        <dbReference type="SAM" id="MobiDB-lite"/>
    </source>
</evidence>
<feature type="compositionally biased region" description="Basic and acidic residues" evidence="6">
    <location>
        <begin position="261"/>
        <end position="270"/>
    </location>
</feature>
<dbReference type="NCBIfam" id="NF003971">
    <property type="entry name" value="PRK05465.1"/>
    <property type="match status" value="1"/>
</dbReference>
<dbReference type="GO" id="GO:0008851">
    <property type="term" value="F:ethanolamine ammonia-lyase activity"/>
    <property type="evidence" value="ECO:0007669"/>
    <property type="project" value="UniProtKB-UniRule"/>
</dbReference>
<dbReference type="GO" id="GO:0031419">
    <property type="term" value="F:cobalamin binding"/>
    <property type="evidence" value="ECO:0007669"/>
    <property type="project" value="UniProtKB-UniRule"/>
</dbReference>
<dbReference type="UniPathway" id="UPA00560"/>
<dbReference type="RefSeq" id="WP_161157731.1">
    <property type="nucleotide sequence ID" value="NZ_WEKT01000049.1"/>
</dbReference>
<dbReference type="GO" id="GO:0031471">
    <property type="term" value="C:ethanolamine degradation polyhedral organelle"/>
    <property type="evidence" value="ECO:0007669"/>
    <property type="project" value="UniProtKB-UniRule"/>
</dbReference>
<dbReference type="HAMAP" id="MF_00601">
    <property type="entry name" value="EutC"/>
    <property type="match status" value="1"/>
</dbReference>
<dbReference type="AlphaFoldDB" id="A0A7X4LNK5"/>
<reference evidence="7 8" key="1">
    <citation type="submission" date="2019-10" db="EMBL/GenBank/DDBJ databases">
        <title>Vibrio sp. nov. isolated from a shrimp pond.</title>
        <authorList>
            <person name="Gomez-Gil B."/>
            <person name="Enciso-Ibarra J."/>
            <person name="Enciso-Ibarra K."/>
            <person name="Bolan-Mejia C."/>
        </authorList>
    </citation>
    <scope>NUCLEOTIDE SEQUENCE [LARGE SCALE GENOMIC DNA]</scope>
    <source>
        <strain evidence="7 8">CAIM 722</strain>
    </source>
</reference>
<gene>
    <name evidence="5 7" type="primary">eutC</name>
    <name evidence="7" type="ORF">F9817_18935</name>
</gene>
<comment type="subcellular location">
    <subcellularLocation>
        <location evidence="5">Bacterial microcompartment</location>
    </subcellularLocation>
</comment>
<dbReference type="Gene3D" id="1.10.30.40">
    <property type="entry name" value="Ethanolamine ammonia-lyase light chain (EutC), N-terminal domain"/>
    <property type="match status" value="1"/>
</dbReference>
<dbReference type="EMBL" id="WEKT01000049">
    <property type="protein sequence ID" value="MZI95252.1"/>
    <property type="molecule type" value="Genomic_DNA"/>
</dbReference>
<comment type="cofactor">
    <cofactor evidence="5">
        <name>adenosylcob(III)alamin</name>
        <dbReference type="ChEBI" id="CHEBI:18408"/>
    </cofactor>
    <text evidence="5">Binds between the large and small subunits.</text>
</comment>
<proteinExistence type="inferred from homology"/>
<dbReference type="Gene3D" id="3.40.50.11240">
    <property type="entry name" value="Ethanolamine ammonia-lyase light chain (EutC)"/>
    <property type="match status" value="1"/>
</dbReference>
<dbReference type="PANTHER" id="PTHR39330:SF1">
    <property type="entry name" value="ETHANOLAMINE AMMONIA-LYASE SMALL SUBUNIT"/>
    <property type="match status" value="1"/>
</dbReference>
<dbReference type="GO" id="GO:0046336">
    <property type="term" value="P:ethanolamine catabolic process"/>
    <property type="evidence" value="ECO:0007669"/>
    <property type="project" value="UniProtKB-UniRule"/>
</dbReference>
<evidence type="ECO:0000313" key="8">
    <source>
        <dbReference type="Proteomes" id="UP000462621"/>
    </source>
</evidence>
<dbReference type="InterPro" id="IPR009246">
    <property type="entry name" value="EutC"/>
</dbReference>
<protein>
    <recommendedName>
        <fullName evidence="5">Ethanolamine ammonia-lyase small subunit</fullName>
        <shortName evidence="5">EAL small subunit</shortName>
        <ecNumber evidence="5">4.3.1.7</ecNumber>
    </recommendedName>
</protein>
<keyword evidence="1 5" id="KW-0846">Cobalamin</keyword>
<keyword evidence="2 5" id="KW-0456">Lyase</keyword>
<dbReference type="PANTHER" id="PTHR39330">
    <property type="entry name" value="ETHANOLAMINE AMMONIA-LYASE LIGHT CHAIN"/>
    <property type="match status" value="1"/>
</dbReference>
<name>A0A7X4LNK5_9VIBR</name>
<evidence type="ECO:0000313" key="7">
    <source>
        <dbReference type="EMBL" id="MZI95252.1"/>
    </source>
</evidence>
<comment type="function">
    <text evidence="5">Catalyzes the deamination of various vicinal amino-alcohols to oxo compounds. Allows this organism to utilize ethanolamine as the sole source of nitrogen and carbon in the presence of external vitamin B12.</text>
</comment>
<feature type="region of interest" description="Disordered" evidence="6">
    <location>
        <begin position="261"/>
        <end position="282"/>
    </location>
</feature>
<keyword evidence="4 5" id="KW-1283">Bacterial microcompartment</keyword>
<evidence type="ECO:0000256" key="2">
    <source>
        <dbReference type="ARBA" id="ARBA00023239"/>
    </source>
</evidence>
<evidence type="ECO:0000256" key="3">
    <source>
        <dbReference type="ARBA" id="ARBA00023285"/>
    </source>
</evidence>
<dbReference type="Proteomes" id="UP000462621">
    <property type="component" value="Unassembled WGS sequence"/>
</dbReference>
<comment type="catalytic activity">
    <reaction evidence="5">
        <text>ethanolamine = acetaldehyde + NH4(+)</text>
        <dbReference type="Rhea" id="RHEA:15313"/>
        <dbReference type="ChEBI" id="CHEBI:15343"/>
        <dbReference type="ChEBI" id="CHEBI:28938"/>
        <dbReference type="ChEBI" id="CHEBI:57603"/>
        <dbReference type="EC" id="4.3.1.7"/>
    </reaction>
</comment>
<dbReference type="InterPro" id="IPR042251">
    <property type="entry name" value="EutC_C"/>
</dbReference>
<feature type="binding site" evidence="5">
    <location>
        <position position="172"/>
    </location>
    <ligand>
        <name>adenosylcob(III)alamin</name>
        <dbReference type="ChEBI" id="CHEBI:18408"/>
    </ligand>
</feature>
<dbReference type="PIRSF" id="PIRSF018982">
    <property type="entry name" value="EutC"/>
    <property type="match status" value="1"/>
</dbReference>
<evidence type="ECO:0000256" key="1">
    <source>
        <dbReference type="ARBA" id="ARBA00022628"/>
    </source>
</evidence>
<dbReference type="GO" id="GO:0009350">
    <property type="term" value="C:ethanolamine ammonia-lyase complex"/>
    <property type="evidence" value="ECO:0007669"/>
    <property type="project" value="UniProtKB-UniRule"/>
</dbReference>
<dbReference type="GO" id="GO:0006520">
    <property type="term" value="P:amino acid metabolic process"/>
    <property type="evidence" value="ECO:0007669"/>
    <property type="project" value="InterPro"/>
</dbReference>
<comment type="pathway">
    <text evidence="5">Amine and polyamine degradation; ethanolamine degradation.</text>
</comment>
<comment type="caution">
    <text evidence="7">The sequence shown here is derived from an EMBL/GenBank/DDBJ whole genome shotgun (WGS) entry which is preliminary data.</text>
</comment>
<dbReference type="EC" id="4.3.1.7" evidence="5"/>
<evidence type="ECO:0000256" key="4">
    <source>
        <dbReference type="ARBA" id="ARBA00024446"/>
    </source>
</evidence>
<comment type="similarity">
    <text evidence="5">Belongs to the EutC family.</text>
</comment>
<evidence type="ECO:0000256" key="5">
    <source>
        <dbReference type="HAMAP-Rule" id="MF_00601"/>
    </source>
</evidence>
<organism evidence="7 8">
    <name type="scientific">Vibrio eleionomae</name>
    <dbReference type="NCBI Taxonomy" id="2653505"/>
    <lineage>
        <taxon>Bacteria</taxon>
        <taxon>Pseudomonadati</taxon>
        <taxon>Pseudomonadota</taxon>
        <taxon>Gammaproteobacteria</taxon>
        <taxon>Vibrionales</taxon>
        <taxon>Vibrionaceae</taxon>
        <taxon>Vibrio</taxon>
    </lineage>
</organism>
<feature type="binding site" evidence="5">
    <location>
        <position position="193"/>
    </location>
    <ligand>
        <name>adenosylcob(III)alamin</name>
        <dbReference type="ChEBI" id="CHEBI:18408"/>
    </ligand>
</feature>
<sequence length="282" mass="31198">MNKPAELELVHQDPWDKLRQFTQARIGIGRVGTSIPTDELLRFQLSHAQAIDAVHVPLDEEQLVESLAEKENLRAYLPAFHVHSEASDRVTYLQRPDLGRKLNADGIALLKTHSDQHPSPYDLAIVIADGLSSYAIANHAAPFLSALIEQLQTSSEQPWNIAPLVIAQQGRVALGDDVCEAINANEVLILVGERPGLSSPDSLGLYLTWNAHRGIEESLRNCISNVRPEGLCYEAAAHKCCYLLSESRRRHVTGITLKDRSDDNTLEHHSGQQFSLVSPSKN</sequence>
<comment type="subunit">
    <text evidence="5">The basic unit is a heterodimer which dimerizes to form tetramers. The heterotetramers trimerize; 6 large subunits form a core ring with 6 small subunits projecting outwards.</text>
</comment>
<dbReference type="InterPro" id="IPR042255">
    <property type="entry name" value="EutC_N"/>
</dbReference>
<keyword evidence="8" id="KW-1185">Reference proteome</keyword>
<feature type="binding site" evidence="5">
    <location>
        <position position="222"/>
    </location>
    <ligand>
        <name>adenosylcob(III)alamin</name>
        <dbReference type="ChEBI" id="CHEBI:18408"/>
    </ligand>
</feature>